<dbReference type="Gene3D" id="2.40.160.60">
    <property type="entry name" value="Outer membrane protein transport protein (OMPP1/FadL/TodX)"/>
    <property type="match status" value="1"/>
</dbReference>
<sequence>MKAAATFFPGRWRFNIEDHIMRLKISVWLIVLFLLIQLAQAQSGKNGLPFLKMDVDARAAALGGAYTARTTGAAAAYWNPAGLAAAQNLNFLFMHTAWLADITQDFAAVQLLHGTHNLALSVNVFTVPGVEIRGDKPTDQPFGKVDAVNFYAAFSYGRAVNEQWSYGFTVKYLFEKYYLESAPGWAMDAGVIYRGFLPGASMAFVLQNLGRMSPLQTERTPLPLMARYGLNYIVPFQVLRQNPSVSLDVQWVRDEAVYLRA</sequence>
<name>A0A7V5UEU4_CALAY</name>
<accession>A0A7V5UEU4</accession>
<comment type="caution">
    <text evidence="1">The sequence shown here is derived from an EMBL/GenBank/DDBJ whole genome shotgun (WGS) entry which is preliminary data.</text>
</comment>
<reference evidence="1" key="1">
    <citation type="journal article" date="2020" name="mSystems">
        <title>Genome- and Community-Level Interaction Insights into Carbon Utilization and Element Cycling Functions of Hydrothermarchaeota in Hydrothermal Sediment.</title>
        <authorList>
            <person name="Zhou Z."/>
            <person name="Liu Y."/>
            <person name="Xu W."/>
            <person name="Pan J."/>
            <person name="Luo Z.H."/>
            <person name="Li M."/>
        </authorList>
    </citation>
    <scope>NUCLEOTIDE SEQUENCE [LARGE SCALE GENOMIC DNA]</scope>
    <source>
        <strain evidence="1">HyVt-527</strain>
    </source>
</reference>
<dbReference type="EMBL" id="DROD01000374">
    <property type="protein sequence ID" value="HHJ52618.1"/>
    <property type="molecule type" value="Genomic_DNA"/>
</dbReference>
<evidence type="ECO:0000313" key="1">
    <source>
        <dbReference type="EMBL" id="HHJ52618.1"/>
    </source>
</evidence>
<dbReference type="Proteomes" id="UP000886124">
    <property type="component" value="Unassembled WGS sequence"/>
</dbReference>
<dbReference type="AlphaFoldDB" id="A0A7V5UEU4"/>
<proteinExistence type="predicted"/>
<dbReference type="SUPFAM" id="SSF56935">
    <property type="entry name" value="Porins"/>
    <property type="match status" value="1"/>
</dbReference>
<feature type="non-terminal residue" evidence="1">
    <location>
        <position position="261"/>
    </location>
</feature>
<protein>
    <submittedName>
        <fullName evidence="1">PorV/PorQ family protein</fullName>
    </submittedName>
</protein>
<gene>
    <name evidence="1" type="ORF">ENJ89_05445</name>
</gene>
<dbReference type="NCBIfam" id="NF033709">
    <property type="entry name" value="PorV_fam"/>
    <property type="match status" value="1"/>
</dbReference>
<organism evidence="1">
    <name type="scientific">Caldithrix abyssi</name>
    <dbReference type="NCBI Taxonomy" id="187145"/>
    <lineage>
        <taxon>Bacteria</taxon>
        <taxon>Pseudomonadati</taxon>
        <taxon>Calditrichota</taxon>
        <taxon>Calditrichia</taxon>
        <taxon>Calditrichales</taxon>
        <taxon>Calditrichaceae</taxon>
        <taxon>Caldithrix</taxon>
    </lineage>
</organism>